<dbReference type="Proteomes" id="UP000002742">
    <property type="component" value="Chromosome"/>
</dbReference>
<dbReference type="HOGENOM" id="CLU_055322_3_3_4"/>
<dbReference type="EMBL" id="CP001672">
    <property type="protein sequence ID" value="ACT47009.1"/>
    <property type="molecule type" value="Genomic_DNA"/>
</dbReference>
<dbReference type="GO" id="GO:0016491">
    <property type="term" value="F:oxidoreductase activity"/>
    <property type="evidence" value="ECO:0007669"/>
    <property type="project" value="UniProtKB-KW"/>
</dbReference>
<comment type="similarity">
    <text evidence="1">Belongs to the SsuE family.</text>
</comment>
<evidence type="ECO:0000256" key="4">
    <source>
        <dbReference type="ARBA" id="ARBA00023002"/>
    </source>
</evidence>
<keyword evidence="3" id="KW-0288">FMN</keyword>
<dbReference type="RefSeq" id="WP_012777466.1">
    <property type="nucleotide sequence ID" value="NC_012968.1"/>
</dbReference>
<feature type="domain" description="NADPH-dependent FMN reductase-like" evidence="5">
    <location>
        <begin position="1"/>
        <end position="144"/>
    </location>
</feature>
<accession>C6WYN4</accession>
<keyword evidence="4" id="KW-0560">Oxidoreductase</keyword>
<proteinExistence type="inferred from homology"/>
<gene>
    <name evidence="6" type="ordered locus">Mmol_0099</name>
</gene>
<evidence type="ECO:0000313" key="6">
    <source>
        <dbReference type="EMBL" id="ACT47009.1"/>
    </source>
</evidence>
<reference evidence="7" key="1">
    <citation type="submission" date="2009-07" db="EMBL/GenBank/DDBJ databases">
        <title>Complete sequence of Methylotenera mobilis JLW8.</title>
        <authorList>
            <consortium name="US DOE Joint Genome Institute"/>
            <person name="Lucas S."/>
            <person name="Copeland A."/>
            <person name="Lapidus A."/>
            <person name="Glavina del Rio T."/>
            <person name="Tice H."/>
            <person name="Bruce D."/>
            <person name="Goodwin L."/>
            <person name="Pitluck S."/>
            <person name="LaButti K.M."/>
            <person name="Clum A."/>
            <person name="Larimer F."/>
            <person name="Land M."/>
            <person name="Hauser L."/>
            <person name="Kyrpides N."/>
            <person name="Mikhailova N."/>
            <person name="Kayluzhnaya M."/>
            <person name="Chistoserdova L."/>
        </authorList>
    </citation>
    <scope>NUCLEOTIDE SEQUENCE [LARGE SCALE GENOMIC DNA]</scope>
    <source>
        <strain evidence="7">JLW8 / ATCC BAA-1282 / DSM 17540</strain>
    </source>
</reference>
<keyword evidence="2" id="KW-0285">Flavoprotein</keyword>
<dbReference type="InterPro" id="IPR051814">
    <property type="entry name" value="NAD(P)H-dep_FMN_reductase"/>
</dbReference>
<sequence length="182" mass="19656">MKVVAISGSLSAPSRTKALVENILNNVTQKVHAKHTLIDIAQFAPELGSTVTYNDFPKVLFDAYAAIAEADLIIIGTPVYKASYTGLLKHFFDLLDPKLLVGKVAVLAATGGTDQHALVLEYQLRPLVSFFGVTTAPTAIYARDNEFIDYRLHSEAIEARVNTAVNQALNLLESKTAQALAA</sequence>
<protein>
    <submittedName>
        <fullName evidence="6">FMN reductase</fullName>
    </submittedName>
</protein>
<organism evidence="6 7">
    <name type="scientific">Methylotenera mobilis (strain JLW8 / ATCC BAA-1282 / DSM 17540)</name>
    <dbReference type="NCBI Taxonomy" id="583345"/>
    <lineage>
        <taxon>Bacteria</taxon>
        <taxon>Pseudomonadati</taxon>
        <taxon>Pseudomonadota</taxon>
        <taxon>Betaproteobacteria</taxon>
        <taxon>Nitrosomonadales</taxon>
        <taxon>Methylophilaceae</taxon>
        <taxon>Methylotenera</taxon>
    </lineage>
</organism>
<dbReference type="Pfam" id="PF03358">
    <property type="entry name" value="FMN_red"/>
    <property type="match status" value="1"/>
</dbReference>
<name>C6WYN4_METML</name>
<evidence type="ECO:0000259" key="5">
    <source>
        <dbReference type="Pfam" id="PF03358"/>
    </source>
</evidence>
<keyword evidence="7" id="KW-1185">Reference proteome</keyword>
<evidence type="ECO:0000256" key="1">
    <source>
        <dbReference type="ARBA" id="ARBA00005990"/>
    </source>
</evidence>
<dbReference type="InterPro" id="IPR005025">
    <property type="entry name" value="FMN_Rdtase-like_dom"/>
</dbReference>
<evidence type="ECO:0000313" key="7">
    <source>
        <dbReference type="Proteomes" id="UP000002742"/>
    </source>
</evidence>
<dbReference type="OrthoDB" id="1643408at2"/>
<dbReference type="Gene3D" id="3.40.50.360">
    <property type="match status" value="1"/>
</dbReference>
<evidence type="ECO:0000256" key="2">
    <source>
        <dbReference type="ARBA" id="ARBA00022630"/>
    </source>
</evidence>
<dbReference type="SUPFAM" id="SSF52218">
    <property type="entry name" value="Flavoproteins"/>
    <property type="match status" value="1"/>
</dbReference>
<evidence type="ECO:0000256" key="3">
    <source>
        <dbReference type="ARBA" id="ARBA00022643"/>
    </source>
</evidence>
<dbReference type="InterPro" id="IPR029039">
    <property type="entry name" value="Flavoprotein-like_sf"/>
</dbReference>
<dbReference type="PANTHER" id="PTHR43408:SF2">
    <property type="entry name" value="FMN REDUCTASE (NADPH)"/>
    <property type="match status" value="1"/>
</dbReference>
<dbReference type="STRING" id="583345.Mmol_0099"/>
<reference evidence="6 7" key="2">
    <citation type="journal article" date="2011" name="J. Bacteriol.">
        <title>Genomes of three methylotrophs from a single niche uncover genetic and metabolic divergence of Methylophilaceae.</title>
        <authorList>
            <person name="Lapidus A."/>
            <person name="Clum A."/>
            <person name="Labutti K."/>
            <person name="Kaluzhnaya M.G."/>
            <person name="Lim S."/>
            <person name="Beck D.A."/>
            <person name="Glavina Del Rio T."/>
            <person name="Nolan M."/>
            <person name="Mavromatis K."/>
            <person name="Huntemann M."/>
            <person name="Lucas S."/>
            <person name="Lidstrom M.E."/>
            <person name="Ivanova N."/>
            <person name="Chistoserdova L."/>
        </authorList>
    </citation>
    <scope>NUCLEOTIDE SEQUENCE [LARGE SCALE GENOMIC DNA]</scope>
    <source>
        <strain evidence="7">JLW8 / ATCC BAA-1282 / DSM 17540</strain>
    </source>
</reference>
<dbReference type="eggNOG" id="COG0431">
    <property type="taxonomic scope" value="Bacteria"/>
</dbReference>
<dbReference type="AlphaFoldDB" id="C6WYN4"/>
<dbReference type="KEGG" id="mmb:Mmol_0099"/>
<dbReference type="PANTHER" id="PTHR43408">
    <property type="entry name" value="FMN REDUCTASE (NADPH)"/>
    <property type="match status" value="1"/>
</dbReference>